<keyword evidence="2" id="KW-1185">Reference proteome</keyword>
<reference evidence="2" key="1">
    <citation type="journal article" date="2012" name="Nat. Biotechnol.">
        <title>Reference genome sequence of the model plant Setaria.</title>
        <authorList>
            <person name="Bennetzen J.L."/>
            <person name="Schmutz J."/>
            <person name="Wang H."/>
            <person name="Percifield R."/>
            <person name="Hawkins J."/>
            <person name="Pontaroli A.C."/>
            <person name="Estep M."/>
            <person name="Feng L."/>
            <person name="Vaughn J.N."/>
            <person name="Grimwood J."/>
            <person name="Jenkins J."/>
            <person name="Barry K."/>
            <person name="Lindquist E."/>
            <person name="Hellsten U."/>
            <person name="Deshpande S."/>
            <person name="Wang X."/>
            <person name="Wu X."/>
            <person name="Mitros T."/>
            <person name="Triplett J."/>
            <person name="Yang X."/>
            <person name="Ye C.Y."/>
            <person name="Mauro-Herrera M."/>
            <person name="Wang L."/>
            <person name="Li P."/>
            <person name="Sharma M."/>
            <person name="Sharma R."/>
            <person name="Ronald P.C."/>
            <person name="Panaud O."/>
            <person name="Kellogg E.A."/>
            <person name="Brutnell T.P."/>
            <person name="Doust A.N."/>
            <person name="Tuskan G.A."/>
            <person name="Rokhsar D."/>
            <person name="Devos K.M."/>
        </authorList>
    </citation>
    <scope>NUCLEOTIDE SEQUENCE [LARGE SCALE GENOMIC DNA]</scope>
    <source>
        <strain evidence="2">cv. Yugu1</strain>
    </source>
</reference>
<evidence type="ECO:0000313" key="2">
    <source>
        <dbReference type="Proteomes" id="UP000004995"/>
    </source>
</evidence>
<proteinExistence type="predicted"/>
<sequence length="70" mass="7579">MAMGAVGDRREASSRGEALPPLAASRTRCAWYRSLLAGLRICQQSLGTPWRRSTSGPCRLAWIESQTTAG</sequence>
<protein>
    <submittedName>
        <fullName evidence="1">Uncharacterized protein</fullName>
    </submittedName>
</protein>
<accession>K3ZBI1</accession>
<name>K3ZBI1_SETIT</name>
<evidence type="ECO:0000313" key="1">
    <source>
        <dbReference type="EnsemblPlants" id="KQL16540"/>
    </source>
</evidence>
<dbReference type="Proteomes" id="UP000004995">
    <property type="component" value="Unassembled WGS sequence"/>
</dbReference>
<dbReference type="EnsemblPlants" id="KQL16540">
    <property type="protein sequence ID" value="KQL16540"/>
    <property type="gene ID" value="SETIT_023902mg"/>
</dbReference>
<dbReference type="HOGENOM" id="CLU_2762622_0_0_1"/>
<dbReference type="Gramene" id="KQL16540">
    <property type="protein sequence ID" value="KQL16540"/>
    <property type="gene ID" value="SETIT_023902mg"/>
</dbReference>
<organism evidence="1 2">
    <name type="scientific">Setaria italica</name>
    <name type="common">Foxtail millet</name>
    <name type="synonym">Panicum italicum</name>
    <dbReference type="NCBI Taxonomy" id="4555"/>
    <lineage>
        <taxon>Eukaryota</taxon>
        <taxon>Viridiplantae</taxon>
        <taxon>Streptophyta</taxon>
        <taxon>Embryophyta</taxon>
        <taxon>Tracheophyta</taxon>
        <taxon>Spermatophyta</taxon>
        <taxon>Magnoliopsida</taxon>
        <taxon>Liliopsida</taxon>
        <taxon>Poales</taxon>
        <taxon>Poaceae</taxon>
        <taxon>PACMAD clade</taxon>
        <taxon>Panicoideae</taxon>
        <taxon>Panicodae</taxon>
        <taxon>Paniceae</taxon>
        <taxon>Cenchrinae</taxon>
        <taxon>Setaria</taxon>
    </lineage>
</organism>
<dbReference type="InParanoid" id="K3ZBI1"/>
<dbReference type="AlphaFoldDB" id="K3ZBI1"/>
<reference evidence="1" key="2">
    <citation type="submission" date="2018-08" db="UniProtKB">
        <authorList>
            <consortium name="EnsemblPlants"/>
        </authorList>
    </citation>
    <scope>IDENTIFICATION</scope>
    <source>
        <strain evidence="1">Yugu1</strain>
    </source>
</reference>
<dbReference type="EMBL" id="AGNK02002011">
    <property type="status" value="NOT_ANNOTATED_CDS"/>
    <property type="molecule type" value="Genomic_DNA"/>
</dbReference>